<reference evidence="3 4" key="1">
    <citation type="submission" date="2018-08" db="EMBL/GenBank/DDBJ databases">
        <title>Linezolid Resistance in Mycobacterium abscessus: MIC Distribution and Comprehensive Investigation of Resistance Mechanisms.</title>
        <authorList>
            <person name="Ye M."/>
            <person name="Xu L."/>
            <person name="Zou Y."/>
            <person name="Li B."/>
            <person name="Guo Q."/>
            <person name="Zhang Y."/>
            <person name="Zhan M."/>
            <person name="Xu B."/>
            <person name="Yu F."/>
            <person name="Zhang Z."/>
            <person name="Chu H."/>
        </authorList>
    </citation>
    <scope>NUCLEOTIDE SEQUENCE [LARGE SCALE GENOMIC DNA]</scope>
    <source>
        <strain evidence="3 4">G143</strain>
    </source>
</reference>
<name>A0ABD7HK73_9MYCO</name>
<accession>A0ABD7HK73</accession>
<dbReference type="PANTHER" id="PTHR36114">
    <property type="entry name" value="16.7 KDA PROTEIN IN WHIE LOCUS"/>
    <property type="match status" value="1"/>
</dbReference>
<dbReference type="CDD" id="cd02226">
    <property type="entry name" value="cupin_YdbB-like"/>
    <property type="match status" value="1"/>
</dbReference>
<evidence type="ECO:0000259" key="2">
    <source>
        <dbReference type="Pfam" id="PF07883"/>
    </source>
</evidence>
<dbReference type="InterPro" id="IPR014710">
    <property type="entry name" value="RmlC-like_jellyroll"/>
</dbReference>
<evidence type="ECO:0000256" key="1">
    <source>
        <dbReference type="SAM" id="MobiDB-lite"/>
    </source>
</evidence>
<dbReference type="Gene3D" id="2.60.120.10">
    <property type="entry name" value="Jelly Rolls"/>
    <property type="match status" value="1"/>
</dbReference>
<evidence type="ECO:0000313" key="3">
    <source>
        <dbReference type="EMBL" id="RIT34890.1"/>
    </source>
</evidence>
<dbReference type="InterPro" id="IPR052044">
    <property type="entry name" value="PKS_Associated_Protein"/>
</dbReference>
<dbReference type="InterPro" id="IPR013096">
    <property type="entry name" value="Cupin_2"/>
</dbReference>
<dbReference type="AlphaFoldDB" id="A0ABD7HK73"/>
<dbReference type="SUPFAM" id="SSF51182">
    <property type="entry name" value="RmlC-like cupins"/>
    <property type="match status" value="1"/>
</dbReference>
<dbReference type="PANTHER" id="PTHR36114:SF1">
    <property type="entry name" value="16.7 KDA PROTEIN IN WHIE LOCUS"/>
    <property type="match status" value="1"/>
</dbReference>
<dbReference type="Pfam" id="PF07883">
    <property type="entry name" value="Cupin_2"/>
    <property type="match status" value="1"/>
</dbReference>
<gene>
    <name evidence="3" type="ORF">D2E76_19470</name>
</gene>
<organism evidence="3 4">
    <name type="scientific">Mycobacteroides abscessus</name>
    <dbReference type="NCBI Taxonomy" id="36809"/>
    <lineage>
        <taxon>Bacteria</taxon>
        <taxon>Bacillati</taxon>
        <taxon>Actinomycetota</taxon>
        <taxon>Actinomycetes</taxon>
        <taxon>Mycobacteriales</taxon>
        <taxon>Mycobacteriaceae</taxon>
        <taxon>Mycobacteroides</taxon>
    </lineage>
</organism>
<dbReference type="Proteomes" id="UP000284557">
    <property type="component" value="Unassembled WGS sequence"/>
</dbReference>
<proteinExistence type="predicted"/>
<dbReference type="InterPro" id="IPR011051">
    <property type="entry name" value="RmlC_Cupin_sf"/>
</dbReference>
<dbReference type="EMBL" id="QXBN01000016">
    <property type="protein sequence ID" value="RIT34890.1"/>
    <property type="molecule type" value="Genomic_DNA"/>
</dbReference>
<feature type="region of interest" description="Disordered" evidence="1">
    <location>
        <begin position="74"/>
        <end position="126"/>
    </location>
</feature>
<comment type="caution">
    <text evidence="3">The sequence shown here is derived from an EMBL/GenBank/DDBJ whole genome shotgun (WGS) entry which is preliminary data.</text>
</comment>
<evidence type="ECO:0000313" key="4">
    <source>
        <dbReference type="Proteomes" id="UP000284557"/>
    </source>
</evidence>
<sequence length="159" mass="17194">MKTVNPGGYRPLTGKVREARRGGDGSLFKVAKGIGSTRWHTHDDQDETFLVIDGTLTIELGHRDVVLAAGDPFVVPRGTEHRPVAENEPDSSSSERPPHPTRPAESLNGATTAGIPNRSTQPRGGVCGHRKLCLMQRSAPKPVIYHFFPPDGSPWARSG</sequence>
<feature type="domain" description="Cupin type-2" evidence="2">
    <location>
        <begin position="27"/>
        <end position="86"/>
    </location>
</feature>
<protein>
    <submittedName>
        <fullName evidence="3">Cupin domain-containing protein</fullName>
    </submittedName>
</protein>